<protein>
    <submittedName>
        <fullName evidence="2">MAPEG family protein</fullName>
    </submittedName>
</protein>
<dbReference type="InterPro" id="IPR001129">
    <property type="entry name" value="Membr-assoc_MAPEG"/>
</dbReference>
<sequence>MELSVLIIMVALLQYSWFTLKVGISRPKFEVTAPNISGEKTWERLFRVQQNTLEQLIIYIPSLLAFTYYVSAKWAFIPGVIFIIGRQLYAMAYVNDPSKRTIGFALTFFSNMALVLITAGFIVGQLLYK</sequence>
<dbReference type="InterPro" id="IPR050997">
    <property type="entry name" value="MAPEG"/>
</dbReference>
<dbReference type="Pfam" id="PF01124">
    <property type="entry name" value="MAPEG"/>
    <property type="match status" value="1"/>
</dbReference>
<evidence type="ECO:0000313" key="2">
    <source>
        <dbReference type="EMBL" id="MDC2889291.1"/>
    </source>
</evidence>
<dbReference type="Proteomes" id="UP001528411">
    <property type="component" value="Unassembled WGS sequence"/>
</dbReference>
<feature type="transmembrane region" description="Helical" evidence="1">
    <location>
        <begin position="56"/>
        <end position="84"/>
    </location>
</feature>
<dbReference type="PANTHER" id="PTHR10250">
    <property type="entry name" value="MICROSOMAL GLUTATHIONE S-TRANSFERASE"/>
    <property type="match status" value="1"/>
</dbReference>
<dbReference type="PANTHER" id="PTHR10250:SF15">
    <property type="entry name" value="MICROSOMAL GLUTATHIONE S-TRANSFERASE-RELATED"/>
    <property type="match status" value="1"/>
</dbReference>
<proteinExistence type="predicted"/>
<keyword evidence="1" id="KW-1133">Transmembrane helix</keyword>
<dbReference type="RefSeq" id="WP_215964238.1">
    <property type="nucleotide sequence ID" value="NZ_JAQOMS010000002.1"/>
</dbReference>
<accession>A0ABT5FCL4</accession>
<dbReference type="EMBL" id="JAQOMS010000002">
    <property type="protein sequence ID" value="MDC2889291.1"/>
    <property type="molecule type" value="Genomic_DNA"/>
</dbReference>
<gene>
    <name evidence="2" type="ORF">PN838_11540</name>
</gene>
<keyword evidence="1" id="KW-0812">Transmembrane</keyword>
<evidence type="ECO:0000256" key="1">
    <source>
        <dbReference type="SAM" id="Phobius"/>
    </source>
</evidence>
<keyword evidence="3" id="KW-1185">Reference proteome</keyword>
<keyword evidence="1" id="KW-0472">Membrane</keyword>
<reference evidence="2 3" key="1">
    <citation type="submission" date="2023-01" db="EMBL/GenBank/DDBJ databases">
        <title>Psychrosphaera sp. nov., isolated from marine algae.</title>
        <authorList>
            <person name="Bayburt H."/>
            <person name="Choi B.J."/>
            <person name="Kim J.M."/>
            <person name="Choi D.G."/>
            <person name="Jeon C.O."/>
        </authorList>
    </citation>
    <scope>NUCLEOTIDE SEQUENCE [LARGE SCALE GENOMIC DNA]</scope>
    <source>
        <strain evidence="2 3">G1-22</strain>
    </source>
</reference>
<feature type="transmembrane region" description="Helical" evidence="1">
    <location>
        <begin position="104"/>
        <end position="128"/>
    </location>
</feature>
<organism evidence="2 3">
    <name type="scientific">Psychrosphaera algicola</name>
    <dbReference type="NCBI Taxonomy" id="3023714"/>
    <lineage>
        <taxon>Bacteria</taxon>
        <taxon>Pseudomonadati</taxon>
        <taxon>Pseudomonadota</taxon>
        <taxon>Gammaproteobacteria</taxon>
        <taxon>Alteromonadales</taxon>
        <taxon>Pseudoalteromonadaceae</taxon>
        <taxon>Psychrosphaera</taxon>
    </lineage>
</organism>
<comment type="caution">
    <text evidence="2">The sequence shown here is derived from an EMBL/GenBank/DDBJ whole genome shotgun (WGS) entry which is preliminary data.</text>
</comment>
<name>A0ABT5FCL4_9GAMM</name>
<evidence type="ECO:0000313" key="3">
    <source>
        <dbReference type="Proteomes" id="UP001528411"/>
    </source>
</evidence>